<feature type="compositionally biased region" description="Polar residues" evidence="1">
    <location>
        <begin position="96"/>
        <end position="107"/>
    </location>
</feature>
<keyword evidence="2" id="KW-0614">Plasmid</keyword>
<dbReference type="RefSeq" id="WP_280736493.1">
    <property type="nucleotide sequence ID" value="NZ_CP120369.1"/>
</dbReference>
<dbReference type="EMBL" id="CP120372">
    <property type="protein sequence ID" value="WEX85729.1"/>
    <property type="molecule type" value="Genomic_DNA"/>
</dbReference>
<evidence type="ECO:0000313" key="2">
    <source>
        <dbReference type="EMBL" id="WEX85729.1"/>
    </source>
</evidence>
<sequence length="107" mass="12043">MLQEFPNRFCAPARFIPKRFVDLVRKWASHRRNTVDYLDRLILTLSAKIQAYSHVWSGRLLQERKSVMPLWSGASHVSGLRKAAHMAAGPDEVRGSGSNQISALDAP</sequence>
<feature type="region of interest" description="Disordered" evidence="1">
    <location>
        <begin position="86"/>
        <end position="107"/>
    </location>
</feature>
<protein>
    <submittedName>
        <fullName evidence="2">Uncharacterized protein</fullName>
    </submittedName>
</protein>
<reference evidence="2 3" key="1">
    <citation type="submission" date="2023-03" db="EMBL/GenBank/DDBJ databases">
        <authorList>
            <person name="Kaur S."/>
            <person name="Espinosa-Saiz D."/>
            <person name="Velazquez E."/>
            <person name="Menendez E."/>
            <person name="diCenzo G.C."/>
        </authorList>
    </citation>
    <scope>NUCLEOTIDE SEQUENCE [LARGE SCALE GENOMIC DNA]</scope>
    <source>
        <strain evidence="2 3">LMG 27395</strain>
        <plasmid evidence="2 3">unnamed</plasmid>
    </source>
</reference>
<organism evidence="2 3">
    <name type="scientific">Sinorhizobium numidicum</name>
    <dbReference type="NCBI Taxonomy" id="680248"/>
    <lineage>
        <taxon>Bacteria</taxon>
        <taxon>Pseudomonadati</taxon>
        <taxon>Pseudomonadota</taxon>
        <taxon>Alphaproteobacteria</taxon>
        <taxon>Hyphomicrobiales</taxon>
        <taxon>Rhizobiaceae</taxon>
        <taxon>Sinorhizobium/Ensifer group</taxon>
        <taxon>Sinorhizobium</taxon>
    </lineage>
</organism>
<name>A0ABY8D4E6_9HYPH</name>
<gene>
    <name evidence="2" type="ORF">PYH38_005995</name>
</gene>
<evidence type="ECO:0000256" key="1">
    <source>
        <dbReference type="SAM" id="MobiDB-lite"/>
    </source>
</evidence>
<evidence type="ECO:0000313" key="3">
    <source>
        <dbReference type="Proteomes" id="UP001235547"/>
    </source>
</evidence>
<accession>A0ABY8D4E6</accession>
<proteinExistence type="predicted"/>
<geneLocation type="plasmid" evidence="2 3">
    <name>unnamed</name>
</geneLocation>
<dbReference type="Proteomes" id="UP001235547">
    <property type="component" value="Plasmid unnamed"/>
</dbReference>
<keyword evidence="3" id="KW-1185">Reference proteome</keyword>